<proteinExistence type="predicted"/>
<evidence type="ECO:0000313" key="2">
    <source>
        <dbReference type="EMBL" id="MEU9580291.1"/>
    </source>
</evidence>
<dbReference type="InterPro" id="IPR036263">
    <property type="entry name" value="Chorismate_II_sf"/>
</dbReference>
<sequence>MSEDIAALDREIIALVGRRADMAGELAGARASAGGSRTSLAEENRMIDRYRHELGRPGVNLALVLLSLSSRRPA</sequence>
<protein>
    <submittedName>
        <fullName evidence="2">Chorismate mutase</fullName>
    </submittedName>
</protein>
<accession>A0ABV3EVZ4</accession>
<dbReference type="Proteomes" id="UP001551584">
    <property type="component" value="Unassembled WGS sequence"/>
</dbReference>
<dbReference type="RefSeq" id="WP_166022342.1">
    <property type="nucleotide sequence ID" value="NZ_JBEZNA010000070.1"/>
</dbReference>
<comment type="caution">
    <text evidence="2">The sequence shown here is derived from an EMBL/GenBank/DDBJ whole genome shotgun (WGS) entry which is preliminary data.</text>
</comment>
<name>A0ABV3EVZ4_9ACTN</name>
<dbReference type="SUPFAM" id="SSF48600">
    <property type="entry name" value="Chorismate mutase II"/>
    <property type="match status" value="1"/>
</dbReference>
<feature type="domain" description="Chorismate mutase" evidence="1">
    <location>
        <begin position="3"/>
        <end position="54"/>
    </location>
</feature>
<dbReference type="EMBL" id="JBEZNA010000070">
    <property type="protein sequence ID" value="MEU9580291.1"/>
    <property type="molecule type" value="Genomic_DNA"/>
</dbReference>
<evidence type="ECO:0000259" key="1">
    <source>
        <dbReference type="Pfam" id="PF01817"/>
    </source>
</evidence>
<gene>
    <name evidence="2" type="ORF">AB0D95_24040</name>
</gene>
<dbReference type="Gene3D" id="1.20.59.10">
    <property type="entry name" value="Chorismate mutase"/>
    <property type="match status" value="1"/>
</dbReference>
<reference evidence="2 3" key="1">
    <citation type="submission" date="2024-06" db="EMBL/GenBank/DDBJ databases">
        <title>The Natural Products Discovery Center: Release of the First 8490 Sequenced Strains for Exploring Actinobacteria Biosynthetic Diversity.</title>
        <authorList>
            <person name="Kalkreuter E."/>
            <person name="Kautsar S.A."/>
            <person name="Yang D."/>
            <person name="Bader C.D."/>
            <person name="Teijaro C.N."/>
            <person name="Fluegel L."/>
            <person name="Davis C.M."/>
            <person name="Simpson J.R."/>
            <person name="Lauterbach L."/>
            <person name="Steele A.D."/>
            <person name="Gui C."/>
            <person name="Meng S."/>
            <person name="Li G."/>
            <person name="Viehrig K."/>
            <person name="Ye F."/>
            <person name="Su P."/>
            <person name="Kiefer A.F."/>
            <person name="Nichols A."/>
            <person name="Cepeda A.J."/>
            <person name="Yan W."/>
            <person name="Fan B."/>
            <person name="Jiang Y."/>
            <person name="Adhikari A."/>
            <person name="Zheng C.-J."/>
            <person name="Schuster L."/>
            <person name="Cowan T.M."/>
            <person name="Smanski M.J."/>
            <person name="Chevrette M.G."/>
            <person name="De Carvalho L.P.S."/>
            <person name="Shen B."/>
        </authorList>
    </citation>
    <scope>NUCLEOTIDE SEQUENCE [LARGE SCALE GENOMIC DNA]</scope>
    <source>
        <strain evidence="2 3">NPDC048117</strain>
    </source>
</reference>
<dbReference type="InterPro" id="IPR002701">
    <property type="entry name" value="CM_II_prokaryot"/>
</dbReference>
<dbReference type="InterPro" id="IPR036979">
    <property type="entry name" value="CM_dom_sf"/>
</dbReference>
<dbReference type="Pfam" id="PF01817">
    <property type="entry name" value="CM_2"/>
    <property type="match status" value="1"/>
</dbReference>
<evidence type="ECO:0000313" key="3">
    <source>
        <dbReference type="Proteomes" id="UP001551584"/>
    </source>
</evidence>
<organism evidence="2 3">
    <name type="scientific">Streptomyces chilikensis</name>
    <dbReference type="NCBI Taxonomy" id="1194079"/>
    <lineage>
        <taxon>Bacteria</taxon>
        <taxon>Bacillati</taxon>
        <taxon>Actinomycetota</taxon>
        <taxon>Actinomycetes</taxon>
        <taxon>Kitasatosporales</taxon>
        <taxon>Streptomycetaceae</taxon>
        <taxon>Streptomyces</taxon>
    </lineage>
</organism>
<keyword evidence="3" id="KW-1185">Reference proteome</keyword>